<evidence type="ECO:0000313" key="3">
    <source>
        <dbReference type="EMBL" id="OAA65668.1"/>
    </source>
</evidence>
<reference evidence="3 4" key="1">
    <citation type="journal article" date="2016" name="Genome Biol. Evol.">
        <title>Divergent and convergent evolution of fungal pathogenicity.</title>
        <authorList>
            <person name="Shang Y."/>
            <person name="Xiao G."/>
            <person name="Zheng P."/>
            <person name="Cen K."/>
            <person name="Zhan S."/>
            <person name="Wang C."/>
        </authorList>
    </citation>
    <scope>NUCLEOTIDE SEQUENCE [LARGE SCALE GENOMIC DNA]</scope>
    <source>
        <strain evidence="3 4">RCEF 264</strain>
    </source>
</reference>
<gene>
    <name evidence="3" type="ORF">SPI_02455</name>
</gene>
<feature type="domain" description="PLD phosphodiesterase" evidence="2">
    <location>
        <begin position="484"/>
        <end position="506"/>
    </location>
</feature>
<dbReference type="InterPro" id="IPR025202">
    <property type="entry name" value="PLD-like_dom"/>
</dbReference>
<dbReference type="PANTHER" id="PTHR21248:SF11">
    <property type="entry name" value="PLD PHOSPHODIESTERASE DOMAIN-CONTAINING PROTEIN"/>
    <property type="match status" value="1"/>
</dbReference>
<feature type="domain" description="PLD phosphodiesterase" evidence="2">
    <location>
        <begin position="204"/>
        <end position="231"/>
    </location>
</feature>
<dbReference type="SUPFAM" id="SSF56024">
    <property type="entry name" value="Phospholipase D/nuclease"/>
    <property type="match status" value="2"/>
</dbReference>
<dbReference type="Proteomes" id="UP000076874">
    <property type="component" value="Unassembled WGS sequence"/>
</dbReference>
<accession>A0A162KBK6</accession>
<evidence type="ECO:0000256" key="1">
    <source>
        <dbReference type="SAM" id="MobiDB-lite"/>
    </source>
</evidence>
<dbReference type="GO" id="GO:0032049">
    <property type="term" value="P:cardiolipin biosynthetic process"/>
    <property type="evidence" value="ECO:0007669"/>
    <property type="project" value="UniProtKB-ARBA"/>
</dbReference>
<dbReference type="PANTHER" id="PTHR21248">
    <property type="entry name" value="CARDIOLIPIN SYNTHASE"/>
    <property type="match status" value="1"/>
</dbReference>
<dbReference type="SMART" id="SM00155">
    <property type="entry name" value="PLDc"/>
    <property type="match status" value="2"/>
</dbReference>
<organism evidence="3 4">
    <name type="scientific">Niveomyces insectorum RCEF 264</name>
    <dbReference type="NCBI Taxonomy" id="1081102"/>
    <lineage>
        <taxon>Eukaryota</taxon>
        <taxon>Fungi</taxon>
        <taxon>Dikarya</taxon>
        <taxon>Ascomycota</taxon>
        <taxon>Pezizomycotina</taxon>
        <taxon>Sordariomycetes</taxon>
        <taxon>Hypocreomycetidae</taxon>
        <taxon>Hypocreales</taxon>
        <taxon>Cordycipitaceae</taxon>
        <taxon>Niveomyces</taxon>
    </lineage>
</organism>
<keyword evidence="4" id="KW-1185">Reference proteome</keyword>
<comment type="caution">
    <text evidence="3">The sequence shown here is derived from an EMBL/GenBank/DDBJ whole genome shotgun (WGS) entry which is preliminary data.</text>
</comment>
<dbReference type="GO" id="GO:0030572">
    <property type="term" value="F:phosphatidyltransferase activity"/>
    <property type="evidence" value="ECO:0007669"/>
    <property type="project" value="UniProtKB-ARBA"/>
</dbReference>
<dbReference type="STRING" id="1081102.A0A162KBK6"/>
<evidence type="ECO:0000313" key="4">
    <source>
        <dbReference type="Proteomes" id="UP000076874"/>
    </source>
</evidence>
<dbReference type="Pfam" id="PF13091">
    <property type="entry name" value="PLDc_2"/>
    <property type="match status" value="1"/>
</dbReference>
<name>A0A162KBK6_9HYPO</name>
<dbReference type="InterPro" id="IPR001736">
    <property type="entry name" value="PLipase_D/transphosphatidylase"/>
</dbReference>
<dbReference type="EMBL" id="AZHD01000003">
    <property type="protein sequence ID" value="OAA65668.1"/>
    <property type="molecule type" value="Genomic_DNA"/>
</dbReference>
<dbReference type="CDD" id="cd00138">
    <property type="entry name" value="PLDc_SF"/>
    <property type="match status" value="1"/>
</dbReference>
<evidence type="ECO:0000259" key="2">
    <source>
        <dbReference type="PROSITE" id="PS50035"/>
    </source>
</evidence>
<feature type="region of interest" description="Disordered" evidence="1">
    <location>
        <begin position="107"/>
        <end position="138"/>
    </location>
</feature>
<dbReference type="Gene3D" id="3.30.870.10">
    <property type="entry name" value="Endonuclease Chain A"/>
    <property type="match status" value="2"/>
</dbReference>
<proteinExistence type="predicted"/>
<dbReference type="PROSITE" id="PS50035">
    <property type="entry name" value="PLD"/>
    <property type="match status" value="2"/>
</dbReference>
<dbReference type="AlphaFoldDB" id="A0A162KBK6"/>
<sequence length="548" mass="59384">MEQSDQQHAFTRELVAQLQRASEAASSAEPELPAYDYRDTEAAVAALATDSVPRSFRLGTGASVFAAALLPAILAARREIVFVTCFWAPSASLRGLAAALAQLAAQRQEEPRRRQQQQQQQQQPERPRRHPPQQQQQQNVLDDILRIRIGLSSRTFLQKLCHTTAHSGYTYPPAAWETELGLPPADVLRAAGIDLRVKSLFFRPFGIVHPKFLIVDRARAFLPSCNVSWEPWLEGCVELTGAAVAGPLLGFYARTWGDALPALPTLPVLPPPAGFADGGTDITFSSLDGDGPGSIAVRFPADAPPIPTVLLPSSHHRNPQFRPWPCQAPAPPPPTPLNLALLQLFASARRSIYVQTPNLTAAPVVAALMGALGRGVAVTVVVSRRLMVAEQLVTAGTTTGCSLRHFVQQYESLRMEVAAAAAAENRRVGPLRIAYYQPLRRGGGGGDEVAADEEQAILPRQPGQRAMTSRNDNDGCDEEPVKSHLKLTIVDGEHTVLGSGNMDRASWYTSQELGVLFHDAGFAHHVQTAVNRVLDGRLDEVYPPQSSA</sequence>
<dbReference type="OrthoDB" id="2958217at2759"/>
<protein>
    <submittedName>
        <fullName evidence="3">Phospholipase d/transphosphatidylase</fullName>
    </submittedName>
</protein>